<protein>
    <recommendedName>
        <fullName evidence="2">BURP domain-containing protein</fullName>
    </recommendedName>
</protein>
<proteinExistence type="predicted"/>
<keyword evidence="1" id="KW-0732">Signal</keyword>
<feature type="signal peptide" evidence="1">
    <location>
        <begin position="1"/>
        <end position="21"/>
    </location>
</feature>
<evidence type="ECO:0000313" key="4">
    <source>
        <dbReference type="Proteomes" id="UP000222542"/>
    </source>
</evidence>
<feature type="chain" id="PRO_5013558785" description="BURP domain-containing protein" evidence="1">
    <location>
        <begin position="22"/>
        <end position="349"/>
    </location>
</feature>
<dbReference type="InterPro" id="IPR004873">
    <property type="entry name" value="BURP_dom"/>
</dbReference>
<organism evidence="3 4">
    <name type="scientific">Capsicum annuum</name>
    <name type="common">Capsicum pepper</name>
    <dbReference type="NCBI Taxonomy" id="4072"/>
    <lineage>
        <taxon>Eukaryota</taxon>
        <taxon>Viridiplantae</taxon>
        <taxon>Streptophyta</taxon>
        <taxon>Embryophyta</taxon>
        <taxon>Tracheophyta</taxon>
        <taxon>Spermatophyta</taxon>
        <taxon>Magnoliopsida</taxon>
        <taxon>eudicotyledons</taxon>
        <taxon>Gunneridae</taxon>
        <taxon>Pentapetalae</taxon>
        <taxon>asterids</taxon>
        <taxon>lamiids</taxon>
        <taxon>Solanales</taxon>
        <taxon>Solanaceae</taxon>
        <taxon>Solanoideae</taxon>
        <taxon>Capsiceae</taxon>
        <taxon>Capsicum</taxon>
    </lineage>
</organism>
<sequence>MELHHHYFFILLSLAFVASHAANLSPEVYWKAKLPNAPMPRPIKDALHYFVAEVELKKLLQPWGVCLWYQPAAEGDLHKLCQPWGVGSWYQPVAEDYLKKLCQLPWGVALWYQPAAEGDLHKLRQPWGVGFWYQPAGDGDLHKLRQPWGVVGSWYQPAAEGDLHKLRQPWGVGSWYQSVAEGDLHKLRQAWGIGSWYQPVTEGDIQKYVNHGEWVHGINQPRSLSFTNYTNRGEWVHGTMVLLKMIYMKEKIEPSVSQKLMHKVAYPYAVHFCHDVGSTRTFMVSMVGDDGTKVNAVSVRHEDTASMNPKALPFQLLNVKPGDKPICHFILDDQIAMVPFQDATQVAKN</sequence>
<name>A0A2G2YYB4_CAPAN</name>
<keyword evidence="4" id="KW-1185">Reference proteome</keyword>
<dbReference type="PROSITE" id="PS51277">
    <property type="entry name" value="BURP"/>
    <property type="match status" value="1"/>
</dbReference>
<dbReference type="AlphaFoldDB" id="A0A2G2YYB4"/>
<dbReference type="Pfam" id="PF03181">
    <property type="entry name" value="BURP"/>
    <property type="match status" value="1"/>
</dbReference>
<reference evidence="3 4" key="1">
    <citation type="journal article" date="2014" name="Nat. Genet.">
        <title>Genome sequence of the hot pepper provides insights into the evolution of pungency in Capsicum species.</title>
        <authorList>
            <person name="Kim S."/>
            <person name="Park M."/>
            <person name="Yeom S.I."/>
            <person name="Kim Y.M."/>
            <person name="Lee J.M."/>
            <person name="Lee H.A."/>
            <person name="Seo E."/>
            <person name="Choi J."/>
            <person name="Cheong K."/>
            <person name="Kim K.T."/>
            <person name="Jung K."/>
            <person name="Lee G.W."/>
            <person name="Oh S.K."/>
            <person name="Bae C."/>
            <person name="Kim S.B."/>
            <person name="Lee H.Y."/>
            <person name="Kim S.Y."/>
            <person name="Kim M.S."/>
            <person name="Kang B.C."/>
            <person name="Jo Y.D."/>
            <person name="Yang H.B."/>
            <person name="Jeong H.J."/>
            <person name="Kang W.H."/>
            <person name="Kwon J.K."/>
            <person name="Shin C."/>
            <person name="Lim J.Y."/>
            <person name="Park J.H."/>
            <person name="Huh J.H."/>
            <person name="Kim J.S."/>
            <person name="Kim B.D."/>
            <person name="Cohen O."/>
            <person name="Paran I."/>
            <person name="Suh M.C."/>
            <person name="Lee S.B."/>
            <person name="Kim Y.K."/>
            <person name="Shin Y."/>
            <person name="Noh S.J."/>
            <person name="Park J."/>
            <person name="Seo Y.S."/>
            <person name="Kwon S.Y."/>
            <person name="Kim H.A."/>
            <person name="Park J.M."/>
            <person name="Kim H.J."/>
            <person name="Choi S.B."/>
            <person name="Bosland P.W."/>
            <person name="Reeves G."/>
            <person name="Jo S.H."/>
            <person name="Lee B.W."/>
            <person name="Cho H.T."/>
            <person name="Choi H.S."/>
            <person name="Lee M.S."/>
            <person name="Yu Y."/>
            <person name="Do Choi Y."/>
            <person name="Park B.S."/>
            <person name="van Deynze A."/>
            <person name="Ashrafi H."/>
            <person name="Hill T."/>
            <person name="Kim W.T."/>
            <person name="Pai H.S."/>
            <person name="Ahn H.K."/>
            <person name="Yeam I."/>
            <person name="Giovannoni J.J."/>
            <person name="Rose J.K."/>
            <person name="Sorensen I."/>
            <person name="Lee S.J."/>
            <person name="Kim R.W."/>
            <person name="Choi I.Y."/>
            <person name="Choi B.S."/>
            <person name="Lim J.S."/>
            <person name="Lee Y.H."/>
            <person name="Choi D."/>
        </authorList>
    </citation>
    <scope>NUCLEOTIDE SEQUENCE [LARGE SCALE GENOMIC DNA]</scope>
    <source>
        <strain evidence="4">cv. CM334</strain>
    </source>
</reference>
<dbReference type="InterPro" id="IPR044816">
    <property type="entry name" value="BURP"/>
</dbReference>
<dbReference type="PANTHER" id="PTHR31236:SF47">
    <property type="entry name" value="BURP DOMAIN-CONTAINING PROTEIN"/>
    <property type="match status" value="1"/>
</dbReference>
<evidence type="ECO:0000256" key="1">
    <source>
        <dbReference type="SAM" id="SignalP"/>
    </source>
</evidence>
<dbReference type="Gramene" id="PHT74631">
    <property type="protein sequence ID" value="PHT74631"/>
    <property type="gene ID" value="T459_21908"/>
</dbReference>
<dbReference type="PANTHER" id="PTHR31236">
    <property type="entry name" value="BURP DOMAIN PROTEIN USPL1-LIKE"/>
    <property type="match status" value="1"/>
</dbReference>
<feature type="domain" description="BURP" evidence="2">
    <location>
        <begin position="262"/>
        <end position="340"/>
    </location>
</feature>
<dbReference type="SMART" id="SM01045">
    <property type="entry name" value="BURP"/>
    <property type="match status" value="1"/>
</dbReference>
<dbReference type="Proteomes" id="UP000222542">
    <property type="component" value="Unassembled WGS sequence"/>
</dbReference>
<accession>A0A2G2YYB4</accession>
<evidence type="ECO:0000313" key="3">
    <source>
        <dbReference type="EMBL" id="PHT74631.1"/>
    </source>
</evidence>
<comment type="caution">
    <text evidence="3">The sequence shown here is derived from an EMBL/GenBank/DDBJ whole genome shotgun (WGS) entry which is preliminary data.</text>
</comment>
<evidence type="ECO:0000259" key="2">
    <source>
        <dbReference type="PROSITE" id="PS51277"/>
    </source>
</evidence>
<reference evidence="3 4" key="2">
    <citation type="journal article" date="2017" name="Genome Biol.">
        <title>New reference genome sequences of hot pepper reveal the massive evolution of plant disease-resistance genes by retroduplication.</title>
        <authorList>
            <person name="Kim S."/>
            <person name="Park J."/>
            <person name="Yeom S.I."/>
            <person name="Kim Y.M."/>
            <person name="Seo E."/>
            <person name="Kim K.T."/>
            <person name="Kim M.S."/>
            <person name="Lee J.M."/>
            <person name="Cheong K."/>
            <person name="Shin H.S."/>
            <person name="Kim S.B."/>
            <person name="Han K."/>
            <person name="Lee J."/>
            <person name="Park M."/>
            <person name="Lee H.A."/>
            <person name="Lee H.Y."/>
            <person name="Lee Y."/>
            <person name="Oh S."/>
            <person name="Lee J.H."/>
            <person name="Choi E."/>
            <person name="Choi E."/>
            <person name="Lee S.E."/>
            <person name="Jeon J."/>
            <person name="Kim H."/>
            <person name="Choi G."/>
            <person name="Song H."/>
            <person name="Lee J."/>
            <person name="Lee S.C."/>
            <person name="Kwon J.K."/>
            <person name="Lee H.Y."/>
            <person name="Koo N."/>
            <person name="Hong Y."/>
            <person name="Kim R.W."/>
            <person name="Kang W.H."/>
            <person name="Huh J.H."/>
            <person name="Kang B.C."/>
            <person name="Yang T.J."/>
            <person name="Lee Y.H."/>
            <person name="Bennetzen J.L."/>
            <person name="Choi D."/>
        </authorList>
    </citation>
    <scope>NUCLEOTIDE SEQUENCE [LARGE SCALE GENOMIC DNA]</scope>
    <source>
        <strain evidence="4">cv. CM334</strain>
    </source>
</reference>
<gene>
    <name evidence="3" type="ORF">T459_21908</name>
</gene>
<dbReference type="EMBL" id="AYRZ02000008">
    <property type="protein sequence ID" value="PHT74631.1"/>
    <property type="molecule type" value="Genomic_DNA"/>
</dbReference>